<evidence type="ECO:0000259" key="8">
    <source>
        <dbReference type="PROSITE" id="PS50089"/>
    </source>
</evidence>
<evidence type="ECO:0000256" key="5">
    <source>
        <dbReference type="ARBA" id="ARBA00022786"/>
    </source>
</evidence>
<proteinExistence type="predicted"/>
<dbReference type="EMBL" id="MPUH01000531">
    <property type="protein sequence ID" value="OMJ78248.1"/>
    <property type="molecule type" value="Genomic_DNA"/>
</dbReference>
<evidence type="ECO:0000256" key="4">
    <source>
        <dbReference type="ARBA" id="ARBA00022771"/>
    </source>
</evidence>
<dbReference type="Gene3D" id="3.30.40.10">
    <property type="entry name" value="Zinc/RING finger domain, C3HC4 (zinc finger)"/>
    <property type="match status" value="1"/>
</dbReference>
<evidence type="ECO:0000259" key="9">
    <source>
        <dbReference type="PROSITE" id="PS51873"/>
    </source>
</evidence>
<feature type="domain" description="RING-type" evidence="8">
    <location>
        <begin position="584"/>
        <end position="633"/>
    </location>
</feature>
<dbReference type="AlphaFoldDB" id="A0A1R2BNA5"/>
<keyword evidence="6" id="KW-0862">Zinc</keyword>
<dbReference type="InterPro" id="IPR017907">
    <property type="entry name" value="Znf_RING_CS"/>
</dbReference>
<keyword evidence="1" id="KW-0808">Transferase</keyword>
<evidence type="ECO:0000313" key="11">
    <source>
        <dbReference type="Proteomes" id="UP000187209"/>
    </source>
</evidence>
<keyword evidence="2" id="KW-0479">Metal-binding</keyword>
<evidence type="ECO:0000256" key="6">
    <source>
        <dbReference type="ARBA" id="ARBA00022833"/>
    </source>
</evidence>
<keyword evidence="11" id="KW-1185">Reference proteome</keyword>
<evidence type="ECO:0000256" key="2">
    <source>
        <dbReference type="ARBA" id="ARBA00022723"/>
    </source>
</evidence>
<dbReference type="InterPro" id="IPR001841">
    <property type="entry name" value="Znf_RING"/>
</dbReference>
<name>A0A1R2BNA5_9CILI</name>
<dbReference type="GO" id="GO:0016740">
    <property type="term" value="F:transferase activity"/>
    <property type="evidence" value="ECO:0007669"/>
    <property type="project" value="UniProtKB-KW"/>
</dbReference>
<sequence length="833" mass="96565">MSDWKVNLVNQNVVELIGLEGQRYNSDIRYFYDSTNSQLQNEEILPGQMYTFVPDRYFYLALSPKSLINIKTILRQNSLKPWFSSLYCCIRILQYEQNQFFKAMILSIMDFYFLNDNHEPIDKLQESLPQSSGIISWYKSLKDQSDYATIFGTIIDYSEHLDKIISEFATNFISHETIALSFNIKIKIISLPHLTVEIINPKGLNEINLIINGNDYYMAYTHSQAYLLSQNPIKDFVKSLNKLNSQTIELKVESVRKALESEKDKAFLIKEAYVKTIQSLIDNGKIEPMIFQYVNALANLGIDPNPFHEAIRKKICSKCFQVKKLKELTCGHLYCSDCLNNLILTANNGYFLLNIIEKEKDNRQPPKCTQERCGVEIVDEFLEVILEDYSKYVKEAEDRIDLRCRCGASGKLNKFMIRCRHICNDCLHDILRENKKSCPECKKNFSDEDNTKYRGFTKLCEGCGNYFNIVKGFMKKMCKHDLCVGCISMCSENKCMVDNKPFDNTYGIDLSTVLRKKCVKCGANYDRMSPYELGKKCECAICEDCQALNFIEKCCICQYPFSEYLLNKLREKKGDLTRVVYKMCPICQTDCDMKEMHCLVNCDHYICKACFEYNVDYLLTENQIDTISKCPQCFVKIYDAQLERMISQEAFDKVNFYSLQSAGIKTIKCPKCRLEFIPGIERRVICLNPNCNFAFCKECEQEFHDKGNCQDKFIDERIKDLEALNDPDGVSQCPNCRLPYIKDPHCDHVKCLAVDCATEFCFRGACLRSPTLEHGGHYHRPQCKWFAPYDGHDDKFEKKCSECNRLGKKCNPPKDLRVLRRVDIDETIVIAQV</sequence>
<keyword evidence="5" id="KW-0833">Ubl conjugation pathway</keyword>
<dbReference type="Gene3D" id="2.20.25.20">
    <property type="match status" value="1"/>
</dbReference>
<protein>
    <recommendedName>
        <fullName evidence="12">RING-type domain-containing protein</fullName>
    </recommendedName>
</protein>
<dbReference type="OrthoDB" id="69641at2759"/>
<dbReference type="GO" id="GO:0008270">
    <property type="term" value="F:zinc ion binding"/>
    <property type="evidence" value="ECO:0007669"/>
    <property type="project" value="UniProtKB-KW"/>
</dbReference>
<comment type="caution">
    <text evidence="10">The sequence shown here is derived from an EMBL/GenBank/DDBJ whole genome shotgun (WGS) entry which is preliminary data.</text>
</comment>
<gene>
    <name evidence="10" type="ORF">SteCoe_21973</name>
</gene>
<dbReference type="Proteomes" id="UP000187209">
    <property type="component" value="Unassembled WGS sequence"/>
</dbReference>
<evidence type="ECO:0000313" key="10">
    <source>
        <dbReference type="EMBL" id="OMJ78248.1"/>
    </source>
</evidence>
<evidence type="ECO:0008006" key="12">
    <source>
        <dbReference type="Google" id="ProtNLM"/>
    </source>
</evidence>
<dbReference type="InterPro" id="IPR013083">
    <property type="entry name" value="Znf_RING/FYVE/PHD"/>
</dbReference>
<dbReference type="InterPro" id="IPR044066">
    <property type="entry name" value="TRIAD_supradom"/>
</dbReference>
<dbReference type="SMART" id="SM00184">
    <property type="entry name" value="RING"/>
    <property type="match status" value="5"/>
</dbReference>
<dbReference type="PROSITE" id="PS50089">
    <property type="entry name" value="ZF_RING_2"/>
    <property type="match status" value="1"/>
</dbReference>
<accession>A0A1R2BNA5</accession>
<feature type="domain" description="RING-type" evidence="9">
    <location>
        <begin position="580"/>
        <end position="783"/>
    </location>
</feature>
<dbReference type="PROSITE" id="PS00518">
    <property type="entry name" value="ZF_RING_1"/>
    <property type="match status" value="2"/>
</dbReference>
<organism evidence="10 11">
    <name type="scientific">Stentor coeruleus</name>
    <dbReference type="NCBI Taxonomy" id="5963"/>
    <lineage>
        <taxon>Eukaryota</taxon>
        <taxon>Sar</taxon>
        <taxon>Alveolata</taxon>
        <taxon>Ciliophora</taxon>
        <taxon>Postciliodesmatophora</taxon>
        <taxon>Heterotrichea</taxon>
        <taxon>Heterotrichida</taxon>
        <taxon>Stentoridae</taxon>
        <taxon>Stentor</taxon>
    </lineage>
</organism>
<dbReference type="SUPFAM" id="SSF57850">
    <property type="entry name" value="RING/U-box"/>
    <property type="match status" value="2"/>
</dbReference>
<reference evidence="10 11" key="1">
    <citation type="submission" date="2016-11" db="EMBL/GenBank/DDBJ databases">
        <title>The macronuclear genome of Stentor coeruleus: a giant cell with tiny introns.</title>
        <authorList>
            <person name="Slabodnick M."/>
            <person name="Ruby J.G."/>
            <person name="Reiff S.B."/>
            <person name="Swart E.C."/>
            <person name="Gosai S."/>
            <person name="Prabakaran S."/>
            <person name="Witkowska E."/>
            <person name="Larue G.E."/>
            <person name="Fisher S."/>
            <person name="Freeman R.M."/>
            <person name="Gunawardena J."/>
            <person name="Chu W."/>
            <person name="Stover N.A."/>
            <person name="Gregory B.D."/>
            <person name="Nowacki M."/>
            <person name="Derisi J."/>
            <person name="Roy S.W."/>
            <person name="Marshall W.F."/>
            <person name="Sood P."/>
        </authorList>
    </citation>
    <scope>NUCLEOTIDE SEQUENCE [LARGE SCALE GENOMIC DNA]</scope>
    <source>
        <strain evidence="10">WM001</strain>
    </source>
</reference>
<evidence type="ECO:0000256" key="3">
    <source>
        <dbReference type="ARBA" id="ARBA00022737"/>
    </source>
</evidence>
<keyword evidence="4 7" id="KW-0863">Zinc-finger</keyword>
<evidence type="ECO:0000256" key="1">
    <source>
        <dbReference type="ARBA" id="ARBA00022679"/>
    </source>
</evidence>
<dbReference type="PROSITE" id="PS51873">
    <property type="entry name" value="TRIAD"/>
    <property type="match status" value="1"/>
</dbReference>
<evidence type="ECO:0000256" key="7">
    <source>
        <dbReference type="PROSITE-ProRule" id="PRU00175"/>
    </source>
</evidence>
<keyword evidence="3" id="KW-0677">Repeat</keyword>